<dbReference type="InterPro" id="IPR003728">
    <property type="entry name" value="Ribosome_maturation_RimP"/>
</dbReference>
<dbReference type="GO" id="GO:0005829">
    <property type="term" value="C:cytosol"/>
    <property type="evidence" value="ECO:0007669"/>
    <property type="project" value="TreeGrafter"/>
</dbReference>
<protein>
    <recommendedName>
        <fullName evidence="3">Ribosome maturation factor RimP</fullName>
    </recommendedName>
</protein>
<dbReference type="Gene3D" id="3.30.300.70">
    <property type="entry name" value="RimP-like superfamily, N-terminal"/>
    <property type="match status" value="1"/>
</dbReference>
<comment type="function">
    <text evidence="3">Required for maturation of 30S ribosomal subunits.</text>
</comment>
<dbReference type="SUPFAM" id="SSF75420">
    <property type="entry name" value="YhbC-like, N-terminal domain"/>
    <property type="match status" value="1"/>
</dbReference>
<reference evidence="6 7" key="1">
    <citation type="submission" date="2017-10" db="EMBL/GenBank/DDBJ databases">
        <title>Sequencing the genomes of 1000 actinobacteria strains.</title>
        <authorList>
            <person name="Klenk H.-P."/>
        </authorList>
    </citation>
    <scope>NUCLEOTIDE SEQUENCE [LARGE SCALE GENOMIC DNA]</scope>
    <source>
        <strain evidence="6 7">DSM 21574</strain>
    </source>
</reference>
<sequence>MAPEAETPTPTAVASVIAPVVRASGLFLEDVTIVGPAQRAVVRVTVDLEEDEVGSVDLERVAEVSRAVSDALDASDLFPRAYQLEVSSPGTSRPLTEQRHFRRARTRLVRIERTEGQPVVGRVTDVDGDDVVLDVEGDEVRVPLATVRRGRIEVEMKRIDEVDLGPEDEEA</sequence>
<dbReference type="Pfam" id="PF02576">
    <property type="entry name" value="RimP_N"/>
    <property type="match status" value="1"/>
</dbReference>
<dbReference type="InterPro" id="IPR028998">
    <property type="entry name" value="RimP_C"/>
</dbReference>
<keyword evidence="7" id="KW-1185">Reference proteome</keyword>
<evidence type="ECO:0000256" key="1">
    <source>
        <dbReference type="ARBA" id="ARBA00022490"/>
    </source>
</evidence>
<evidence type="ECO:0000313" key="7">
    <source>
        <dbReference type="Proteomes" id="UP000221394"/>
    </source>
</evidence>
<dbReference type="InterPro" id="IPR036847">
    <property type="entry name" value="RimP_C_sf"/>
</dbReference>
<evidence type="ECO:0000256" key="2">
    <source>
        <dbReference type="ARBA" id="ARBA00022517"/>
    </source>
</evidence>
<gene>
    <name evidence="3" type="primary">rimP</name>
    <name evidence="6" type="ORF">ATL41_0646</name>
</gene>
<accession>A0A2A9ECC6</accession>
<proteinExistence type="inferred from homology"/>
<dbReference type="InterPro" id="IPR028989">
    <property type="entry name" value="RimP_N"/>
</dbReference>
<feature type="domain" description="Ribosome maturation factor RimP N-terminal" evidence="4">
    <location>
        <begin position="17"/>
        <end position="91"/>
    </location>
</feature>
<keyword evidence="1 3" id="KW-0963">Cytoplasm</keyword>
<evidence type="ECO:0000259" key="5">
    <source>
        <dbReference type="Pfam" id="PF17384"/>
    </source>
</evidence>
<name>A0A2A9ECC6_9MICO</name>
<dbReference type="PANTHER" id="PTHR33867">
    <property type="entry name" value="RIBOSOME MATURATION FACTOR RIMP"/>
    <property type="match status" value="1"/>
</dbReference>
<comment type="similarity">
    <text evidence="3">Belongs to the RimP family.</text>
</comment>
<dbReference type="Pfam" id="PF17384">
    <property type="entry name" value="DUF150_C"/>
    <property type="match status" value="1"/>
</dbReference>
<dbReference type="EMBL" id="PDJH01000001">
    <property type="protein sequence ID" value="PFG35945.1"/>
    <property type="molecule type" value="Genomic_DNA"/>
</dbReference>
<dbReference type="SUPFAM" id="SSF74942">
    <property type="entry name" value="YhbC-like, C-terminal domain"/>
    <property type="match status" value="1"/>
</dbReference>
<dbReference type="GO" id="GO:0006412">
    <property type="term" value="P:translation"/>
    <property type="evidence" value="ECO:0007669"/>
    <property type="project" value="TreeGrafter"/>
</dbReference>
<dbReference type="GO" id="GO:0000028">
    <property type="term" value="P:ribosomal small subunit assembly"/>
    <property type="evidence" value="ECO:0007669"/>
    <property type="project" value="TreeGrafter"/>
</dbReference>
<dbReference type="HAMAP" id="MF_01077">
    <property type="entry name" value="RimP"/>
    <property type="match status" value="1"/>
</dbReference>
<dbReference type="PANTHER" id="PTHR33867:SF1">
    <property type="entry name" value="RIBOSOME MATURATION FACTOR RIMP"/>
    <property type="match status" value="1"/>
</dbReference>
<evidence type="ECO:0000259" key="4">
    <source>
        <dbReference type="Pfam" id="PF02576"/>
    </source>
</evidence>
<dbReference type="AlphaFoldDB" id="A0A2A9ECC6"/>
<dbReference type="RefSeq" id="WP_098457179.1">
    <property type="nucleotide sequence ID" value="NZ_PDJH01000001.1"/>
</dbReference>
<evidence type="ECO:0000256" key="3">
    <source>
        <dbReference type="HAMAP-Rule" id="MF_01077"/>
    </source>
</evidence>
<evidence type="ECO:0000313" key="6">
    <source>
        <dbReference type="EMBL" id="PFG35945.1"/>
    </source>
</evidence>
<comment type="subcellular location">
    <subcellularLocation>
        <location evidence="3">Cytoplasm</location>
    </subcellularLocation>
</comment>
<dbReference type="InterPro" id="IPR035956">
    <property type="entry name" value="RimP_N_sf"/>
</dbReference>
<dbReference type="OrthoDB" id="9805006at2"/>
<feature type="domain" description="Ribosome maturation factor RimP C-terminal" evidence="5">
    <location>
        <begin position="95"/>
        <end position="155"/>
    </location>
</feature>
<comment type="caution">
    <text evidence="6">The sequence shown here is derived from an EMBL/GenBank/DDBJ whole genome shotgun (WGS) entry which is preliminary data.</text>
</comment>
<organism evidence="6 7">
    <name type="scientific">Flavimobilis soli</name>
    <dbReference type="NCBI Taxonomy" id="442709"/>
    <lineage>
        <taxon>Bacteria</taxon>
        <taxon>Bacillati</taxon>
        <taxon>Actinomycetota</taxon>
        <taxon>Actinomycetes</taxon>
        <taxon>Micrococcales</taxon>
        <taxon>Jonesiaceae</taxon>
        <taxon>Flavimobilis</taxon>
    </lineage>
</organism>
<keyword evidence="2 3" id="KW-0690">Ribosome biogenesis</keyword>
<dbReference type="Proteomes" id="UP000221394">
    <property type="component" value="Unassembled WGS sequence"/>
</dbReference>